<dbReference type="Gene3D" id="3.40.390.10">
    <property type="entry name" value="Collagenase (Catalytic Domain)"/>
    <property type="match status" value="1"/>
</dbReference>
<dbReference type="SUPFAM" id="SSF55486">
    <property type="entry name" value="Metalloproteases ('zincins'), catalytic domain"/>
    <property type="match status" value="1"/>
</dbReference>
<keyword evidence="1" id="KW-0732">Signal</keyword>
<dbReference type="OrthoDB" id="3976083at2"/>
<comment type="caution">
    <text evidence="2">The sequence shown here is derived from an EMBL/GenBank/DDBJ whole genome shotgun (WGS) entry which is preliminary data.</text>
</comment>
<proteinExistence type="predicted"/>
<evidence type="ECO:0000313" key="3">
    <source>
        <dbReference type="Proteomes" id="UP000264492"/>
    </source>
</evidence>
<name>A0A371K474_9GAMM</name>
<reference evidence="2 3" key="1">
    <citation type="submission" date="2018-08" db="EMBL/GenBank/DDBJ databases">
        <title>Lysobacter sp. zong2l5, whole genome shotgun sequence.</title>
        <authorList>
            <person name="Zhang X."/>
            <person name="Feng G."/>
            <person name="Zhu H."/>
        </authorList>
    </citation>
    <scope>NUCLEOTIDE SEQUENCE [LARGE SCALE GENOMIC DNA]</scope>
    <source>
        <strain evidence="3">zong2l5</strain>
    </source>
</reference>
<dbReference type="InterPro" id="IPR024079">
    <property type="entry name" value="MetalloPept_cat_dom_sf"/>
</dbReference>
<feature type="signal peptide" evidence="1">
    <location>
        <begin position="1"/>
        <end position="23"/>
    </location>
</feature>
<dbReference type="Proteomes" id="UP000264492">
    <property type="component" value="Unassembled WGS sequence"/>
</dbReference>
<evidence type="ECO:0000313" key="2">
    <source>
        <dbReference type="EMBL" id="RDZ28723.1"/>
    </source>
</evidence>
<accession>A0A371K474</accession>
<dbReference type="EMBL" id="QTSU01000001">
    <property type="protein sequence ID" value="RDZ28723.1"/>
    <property type="molecule type" value="Genomic_DNA"/>
</dbReference>
<dbReference type="Pfam" id="PF13688">
    <property type="entry name" value="Reprolysin_5"/>
    <property type="match status" value="1"/>
</dbReference>
<protein>
    <recommendedName>
        <fullName evidence="4">Peptidyl-Asp metalloendopeptidase</fullName>
    </recommendedName>
</protein>
<dbReference type="RefSeq" id="WP_115858161.1">
    <property type="nucleotide sequence ID" value="NZ_QTSU01000001.1"/>
</dbReference>
<dbReference type="AlphaFoldDB" id="A0A371K474"/>
<dbReference type="GO" id="GO:0008237">
    <property type="term" value="F:metallopeptidase activity"/>
    <property type="evidence" value="ECO:0007669"/>
    <property type="project" value="InterPro"/>
</dbReference>
<evidence type="ECO:0008006" key="4">
    <source>
        <dbReference type="Google" id="ProtNLM"/>
    </source>
</evidence>
<feature type="chain" id="PRO_5016960574" description="Peptidyl-Asp metalloendopeptidase" evidence="1">
    <location>
        <begin position="24"/>
        <end position="415"/>
    </location>
</feature>
<sequence length="415" mass="43815">MKSNNVKALAAIVGMILAGSAAAAGKPLVSATDTLAKAANEPALESLLSSASTAQVRLVQVDASAVDEAQIEIELDGRVLTANRNKVERAETGETVWYGNFGPKVSAKTRSGIDPLNSAILVRSGDTVTGTLRSGGKLYRVRPLPGGEHAIVEVDESRLPQDHPHDYNRLPTLRMAAPAEDGKVGALGIPPGPTATIRVMVVATNQAVSGYGGNMQSLIQLAVAESNQGYINSNVGINLVLASYSTTTYTESGNFSTDLARFRGTSDGYMDNIHTIRNNTAADVGVIVLNNSSYCGLASGIGSTAATAFASVYWDCATGYYSFAHEIGHLQSARHDPATDPSTSPYAYGHGYRWQPATGARWRTIMAYNCSPSCTRLNYWSNPSISYGGVPMGTATQSDNQRVLVNTKATVAGFR</sequence>
<evidence type="ECO:0000256" key="1">
    <source>
        <dbReference type="SAM" id="SignalP"/>
    </source>
</evidence>
<keyword evidence="3" id="KW-1185">Reference proteome</keyword>
<gene>
    <name evidence="2" type="ORF">DX914_06255</name>
</gene>
<organism evidence="2 3">
    <name type="scientific">Lysobacter silvisoli</name>
    <dbReference type="NCBI Taxonomy" id="2293254"/>
    <lineage>
        <taxon>Bacteria</taxon>
        <taxon>Pseudomonadati</taxon>
        <taxon>Pseudomonadota</taxon>
        <taxon>Gammaproteobacteria</taxon>
        <taxon>Lysobacterales</taxon>
        <taxon>Lysobacteraceae</taxon>
        <taxon>Lysobacter</taxon>
    </lineage>
</organism>